<feature type="compositionally biased region" description="Pro residues" evidence="3">
    <location>
        <begin position="75"/>
        <end position="99"/>
    </location>
</feature>
<dbReference type="AlphaFoldDB" id="A0A6V7Q3Z7"/>
<dbReference type="InterPro" id="IPR006671">
    <property type="entry name" value="Cyclin_N"/>
</dbReference>
<feature type="compositionally biased region" description="Basic residues" evidence="3">
    <location>
        <begin position="33"/>
        <end position="46"/>
    </location>
</feature>
<proteinExistence type="predicted"/>
<evidence type="ECO:0000313" key="5">
    <source>
        <dbReference type="EMBL" id="CAD1837822.1"/>
    </source>
</evidence>
<feature type="compositionally biased region" description="Low complexity" evidence="3">
    <location>
        <begin position="7"/>
        <end position="20"/>
    </location>
</feature>
<dbReference type="Pfam" id="PF00134">
    <property type="entry name" value="Cyclin_N"/>
    <property type="match status" value="1"/>
</dbReference>
<evidence type="ECO:0000259" key="4">
    <source>
        <dbReference type="Pfam" id="PF00134"/>
    </source>
</evidence>
<evidence type="ECO:0000256" key="2">
    <source>
        <dbReference type="ARBA" id="ARBA00023306"/>
    </source>
</evidence>
<gene>
    <name evidence="5" type="ORF">CB5_LOCUS21033</name>
</gene>
<dbReference type="SUPFAM" id="SSF47954">
    <property type="entry name" value="Cyclin-like"/>
    <property type="match status" value="1"/>
</dbReference>
<sequence length="359" mass="39553">MVDSNANNNNTTTTTTTTITHPKKPQETPGTLRPRHRRRRRRRRGLLLRWPETSRSSPSRRTATSSSSSPGNAPSTPPPPPPPPTAAAPPPPGSPPRAPPLSIGFSDAPPLRLRPCTAFVAAAYFDRFLRQENIDERPQWALDLLKVACVSLAAKMEERSPTPLPAIARRDEHQFGSAAVQRMELFVLRALRWRMCSVTPFSFLCYFAHKFFDKGYVSDHLLLRAAQFIFVTIKGGSFGVMNLAVTAASSIAAAAVFAAADGSLTRDLIESKVTSIVDSLPEPLDPEGVFSCYSVMIQEACKEEPKPSKELDSSLSNPPEANHATMMILLLLIRGERHFMDGNLMVILDYSYKLKSSKN</sequence>
<keyword evidence="2" id="KW-0131">Cell cycle</keyword>
<dbReference type="EMBL" id="LR862132">
    <property type="protein sequence ID" value="CAD1837822.1"/>
    <property type="molecule type" value="Genomic_DNA"/>
</dbReference>
<dbReference type="InterPro" id="IPR036915">
    <property type="entry name" value="Cyclin-like_sf"/>
</dbReference>
<dbReference type="InterPro" id="IPR039361">
    <property type="entry name" value="Cyclin"/>
</dbReference>
<accession>A0A6V7Q3Z7</accession>
<dbReference type="GO" id="GO:0051301">
    <property type="term" value="P:cell division"/>
    <property type="evidence" value="ECO:0007669"/>
    <property type="project" value="UniProtKB-KW"/>
</dbReference>
<dbReference type="PANTHER" id="PTHR10177">
    <property type="entry name" value="CYCLINS"/>
    <property type="match status" value="1"/>
</dbReference>
<organism evidence="5">
    <name type="scientific">Ananas comosus var. bracteatus</name>
    <name type="common">red pineapple</name>
    <dbReference type="NCBI Taxonomy" id="296719"/>
    <lineage>
        <taxon>Eukaryota</taxon>
        <taxon>Viridiplantae</taxon>
        <taxon>Streptophyta</taxon>
        <taxon>Embryophyta</taxon>
        <taxon>Tracheophyta</taxon>
        <taxon>Spermatophyta</taxon>
        <taxon>Magnoliopsida</taxon>
        <taxon>Liliopsida</taxon>
        <taxon>Poales</taxon>
        <taxon>Bromeliaceae</taxon>
        <taxon>Bromelioideae</taxon>
        <taxon>Ananas</taxon>
    </lineage>
</organism>
<dbReference type="Gene3D" id="1.10.472.10">
    <property type="entry name" value="Cyclin-like"/>
    <property type="match status" value="2"/>
</dbReference>
<feature type="region of interest" description="Disordered" evidence="3">
    <location>
        <begin position="1"/>
        <end position="106"/>
    </location>
</feature>
<feature type="compositionally biased region" description="Low complexity" evidence="3">
    <location>
        <begin position="47"/>
        <end position="74"/>
    </location>
</feature>
<keyword evidence="1" id="KW-0132">Cell division</keyword>
<evidence type="ECO:0000256" key="3">
    <source>
        <dbReference type="SAM" id="MobiDB-lite"/>
    </source>
</evidence>
<name>A0A6V7Q3Z7_ANACO</name>
<evidence type="ECO:0000256" key="1">
    <source>
        <dbReference type="ARBA" id="ARBA00022618"/>
    </source>
</evidence>
<feature type="domain" description="Cyclin N-terminal" evidence="4">
    <location>
        <begin position="112"/>
        <end position="196"/>
    </location>
</feature>
<reference evidence="5" key="1">
    <citation type="submission" date="2020-07" db="EMBL/GenBank/DDBJ databases">
        <authorList>
            <person name="Lin J."/>
        </authorList>
    </citation>
    <scope>NUCLEOTIDE SEQUENCE</scope>
</reference>
<protein>
    <recommendedName>
        <fullName evidence="4">Cyclin N-terminal domain-containing protein</fullName>
    </recommendedName>
</protein>